<accession>A0A0E3WVU1</accession>
<keyword evidence="1" id="KW-0812">Transmembrane</keyword>
<protein>
    <submittedName>
        <fullName evidence="2">Uncharacterized protein</fullName>
    </submittedName>
</protein>
<keyword evidence="1" id="KW-0472">Membrane</keyword>
<proteinExistence type="predicted"/>
<dbReference type="AlphaFoldDB" id="A0A0E3WVU1"/>
<feature type="transmembrane region" description="Helical" evidence="1">
    <location>
        <begin position="32"/>
        <end position="50"/>
    </location>
</feature>
<dbReference type="EMBL" id="CP009517">
    <property type="protein sequence ID" value="AKB80665.1"/>
    <property type="molecule type" value="Genomic_DNA"/>
</dbReference>
<evidence type="ECO:0000256" key="1">
    <source>
        <dbReference type="SAM" id="Phobius"/>
    </source>
</evidence>
<evidence type="ECO:0000313" key="2">
    <source>
        <dbReference type="EMBL" id="AKB80665.1"/>
    </source>
</evidence>
<evidence type="ECO:0000313" key="3">
    <source>
        <dbReference type="Proteomes" id="UP000033066"/>
    </source>
</evidence>
<dbReference type="HOGENOM" id="CLU_2613601_0_0_2"/>
<dbReference type="Proteomes" id="UP000033066">
    <property type="component" value="Chromosome"/>
</dbReference>
<reference evidence="2" key="1">
    <citation type="submission" date="2014-07" db="EMBL/GenBank/DDBJ databases">
        <title>Methanogenic archaea and the global carbon cycle.</title>
        <authorList>
            <person name="Henriksen J.R."/>
            <person name="Luke J."/>
            <person name="Reinhart S."/>
            <person name="Benedict M.N."/>
            <person name="Youngblut N.D."/>
            <person name="Metcalf M.E."/>
            <person name="Whitaker R.J."/>
            <person name="Metcalf W.W."/>
        </authorList>
    </citation>
    <scope>NUCLEOTIDE SEQUENCE [LARGE SCALE GENOMIC DNA]</scope>
    <source>
        <strain evidence="2">3</strain>
    </source>
</reference>
<keyword evidence="3" id="KW-1185">Reference proteome</keyword>
<keyword evidence="1" id="KW-1133">Transmembrane helix</keyword>
<name>A0A0E3WVU1_METBA</name>
<sequence length="78" mass="9067">MKREKSYFRECYLDEKEAGTTLDPQIKKKVRLANILITLFVLGLVVYSYFTFQFLSGVVAGLLILLYVHMLLFSKDNL</sequence>
<dbReference type="PATRIC" id="fig|1434107.4.peg.101"/>
<dbReference type="KEGG" id="mbak:MSBR3_0087"/>
<feature type="transmembrane region" description="Helical" evidence="1">
    <location>
        <begin position="56"/>
        <end position="73"/>
    </location>
</feature>
<gene>
    <name evidence="2" type="ORF">MSBR3_0087</name>
</gene>
<organism evidence="2 3">
    <name type="scientific">Methanosarcina barkeri 3</name>
    <dbReference type="NCBI Taxonomy" id="1434107"/>
    <lineage>
        <taxon>Archaea</taxon>
        <taxon>Methanobacteriati</taxon>
        <taxon>Methanobacteriota</taxon>
        <taxon>Stenosarchaea group</taxon>
        <taxon>Methanomicrobia</taxon>
        <taxon>Methanosarcinales</taxon>
        <taxon>Methanosarcinaceae</taxon>
        <taxon>Methanosarcina</taxon>
    </lineage>
</organism>